<dbReference type="RefSeq" id="WP_250916315.1">
    <property type="nucleotide sequence ID" value="NZ_JAMXLX010000011.1"/>
</dbReference>
<gene>
    <name evidence="1" type="ORF">NBH21_23620</name>
</gene>
<comment type="caution">
    <text evidence="1">The sequence shown here is derived from an EMBL/GenBank/DDBJ whole genome shotgun (WGS) entry which is preliminary data.</text>
</comment>
<evidence type="ECO:0000313" key="1">
    <source>
        <dbReference type="EMBL" id="MCO5959771.1"/>
    </source>
</evidence>
<dbReference type="Proteomes" id="UP001155380">
    <property type="component" value="Unassembled WGS sequence"/>
</dbReference>
<protein>
    <submittedName>
        <fullName evidence="1">Uncharacterized protein</fullName>
    </submittedName>
</protein>
<name>A0AAJ1C0V0_9HYPH</name>
<proteinExistence type="predicted"/>
<dbReference type="AlphaFoldDB" id="A0AAJ1C0V0"/>
<reference evidence="1" key="1">
    <citation type="submission" date="2022-06" db="EMBL/GenBank/DDBJ databases">
        <authorList>
            <person name="Sun Q."/>
        </authorList>
    </citation>
    <scope>NUCLEOTIDE SEQUENCE</scope>
    <source>
        <strain evidence="1">S101</strain>
    </source>
</reference>
<sequence length="85" mass="9776">MEYAEIYEAVKCGFIDAMEEVKAKPRMMKIDRFEAEDDAGEPVTVVGIIDDDEEFIKFIVIEEWEDGELTPIVRRNIYKKGTAGK</sequence>
<accession>A0AAJ1C0V0</accession>
<dbReference type="EMBL" id="JAMXLX010000011">
    <property type="protein sequence ID" value="MCO5959771.1"/>
    <property type="molecule type" value="Genomic_DNA"/>
</dbReference>
<evidence type="ECO:0000313" key="2">
    <source>
        <dbReference type="Proteomes" id="UP001155380"/>
    </source>
</evidence>
<organism evidence="1 2">
    <name type="scientific">Ciceribacter sichuanensis</name>
    <dbReference type="NCBI Taxonomy" id="2949647"/>
    <lineage>
        <taxon>Bacteria</taxon>
        <taxon>Pseudomonadati</taxon>
        <taxon>Pseudomonadota</taxon>
        <taxon>Alphaproteobacteria</taxon>
        <taxon>Hyphomicrobiales</taxon>
        <taxon>Rhizobiaceae</taxon>
        <taxon>Ciceribacter</taxon>
    </lineage>
</organism>